<keyword evidence="3" id="KW-0732">Signal</keyword>
<organism evidence="5">
    <name type="scientific">Treponema denticola OTK</name>
    <dbReference type="NCBI Taxonomy" id="999434"/>
    <lineage>
        <taxon>Bacteria</taxon>
        <taxon>Pseudomonadati</taxon>
        <taxon>Spirochaetota</taxon>
        <taxon>Spirochaetia</taxon>
        <taxon>Spirochaetales</taxon>
        <taxon>Treponemataceae</taxon>
        <taxon>Treponema</taxon>
    </lineage>
</organism>
<keyword evidence="2" id="KW-0813">Transport</keyword>
<reference evidence="5" key="1">
    <citation type="submission" date="2012-01" db="EMBL/GenBank/DDBJ databases">
        <title>The Genome Sequence of Treponema denticola OTK.</title>
        <authorList>
            <consortium name="The Broad Institute Genome Sequencing Platform"/>
            <person name="Earl A."/>
            <person name="Ward D."/>
            <person name="Feldgarden M."/>
            <person name="Gevers D."/>
            <person name="Blanton J.M."/>
            <person name="Fenno C.J."/>
            <person name="Baranova O.V."/>
            <person name="Mathney J."/>
            <person name="Dewhirst F.E."/>
            <person name="Izard J."/>
            <person name="Young S.K."/>
            <person name="Zeng Q."/>
            <person name="Gargeya S."/>
            <person name="Fitzgerald M."/>
            <person name="Haas B."/>
            <person name="Abouelleil A."/>
            <person name="Alvarado L."/>
            <person name="Arachchi H.M."/>
            <person name="Berlin A."/>
            <person name="Chapman S.B."/>
            <person name="Gearin G."/>
            <person name="Goldberg J."/>
            <person name="Griggs A."/>
            <person name="Gujja S."/>
            <person name="Hansen M."/>
            <person name="Heiman D."/>
            <person name="Howarth C."/>
            <person name="Larimer J."/>
            <person name="Lui A."/>
            <person name="MacDonald P.J.P."/>
            <person name="McCowen C."/>
            <person name="Montmayeur A."/>
            <person name="Murphy C."/>
            <person name="Neiman D."/>
            <person name="Pearson M."/>
            <person name="Priest M."/>
            <person name="Roberts A."/>
            <person name="Saif S."/>
            <person name="Shea T."/>
            <person name="Sisk P."/>
            <person name="Stolte C."/>
            <person name="Sykes S."/>
            <person name="Wortman J."/>
            <person name="Nusbaum C."/>
            <person name="Birren B."/>
        </authorList>
    </citation>
    <scope>NUCLEOTIDE SEQUENCE [LARGE SCALE GENOMIC DNA]</scope>
    <source>
        <strain evidence="5">OTK</strain>
    </source>
</reference>
<dbReference type="Gene3D" id="3.10.105.10">
    <property type="entry name" value="Dipeptide-binding Protein, Domain 3"/>
    <property type="match status" value="1"/>
</dbReference>
<dbReference type="Proteomes" id="UP000011701">
    <property type="component" value="Chromosome"/>
</dbReference>
<evidence type="ECO:0000259" key="4">
    <source>
        <dbReference type="Pfam" id="PF00496"/>
    </source>
</evidence>
<evidence type="ECO:0000256" key="1">
    <source>
        <dbReference type="ARBA" id="ARBA00005695"/>
    </source>
</evidence>
<dbReference type="SUPFAM" id="SSF53850">
    <property type="entry name" value="Periplasmic binding protein-like II"/>
    <property type="match status" value="1"/>
</dbReference>
<dbReference type="HOGENOM" id="CLU_026689_0_0_12"/>
<evidence type="ECO:0000256" key="2">
    <source>
        <dbReference type="ARBA" id="ARBA00022448"/>
    </source>
</evidence>
<dbReference type="InterPro" id="IPR000914">
    <property type="entry name" value="SBP_5_dom"/>
</dbReference>
<comment type="caution">
    <text evidence="5">The sequence shown here is derived from an EMBL/GenBank/DDBJ whole genome shotgun (WGS) entry which is preliminary data.</text>
</comment>
<protein>
    <recommendedName>
        <fullName evidence="4">Solute-binding protein family 5 domain-containing protein</fullName>
    </recommendedName>
</protein>
<dbReference type="PATRIC" id="fig|999434.4.peg.2163"/>
<dbReference type="PANTHER" id="PTHR30290:SF9">
    <property type="entry name" value="OLIGOPEPTIDE-BINDING PROTEIN APPA"/>
    <property type="match status" value="1"/>
</dbReference>
<dbReference type="Pfam" id="PF00496">
    <property type="entry name" value="SBP_bac_5"/>
    <property type="match status" value="1"/>
</dbReference>
<gene>
    <name evidence="5" type="ORF">HMPREF9723_02081</name>
</gene>
<dbReference type="EMBL" id="AGDY01000009">
    <property type="protein sequence ID" value="EMB20621.1"/>
    <property type="molecule type" value="Genomic_DNA"/>
</dbReference>
<dbReference type="PANTHER" id="PTHR30290">
    <property type="entry name" value="PERIPLASMIC BINDING COMPONENT OF ABC TRANSPORTER"/>
    <property type="match status" value="1"/>
</dbReference>
<dbReference type="Gene3D" id="3.40.190.10">
    <property type="entry name" value="Periplasmic binding protein-like II"/>
    <property type="match status" value="1"/>
</dbReference>
<dbReference type="InterPro" id="IPR039424">
    <property type="entry name" value="SBP_5"/>
</dbReference>
<dbReference type="PROSITE" id="PS51257">
    <property type="entry name" value="PROKAR_LIPOPROTEIN"/>
    <property type="match status" value="1"/>
</dbReference>
<proteinExistence type="inferred from homology"/>
<dbReference type="CDD" id="cd08497">
    <property type="entry name" value="MbnE-like"/>
    <property type="match status" value="1"/>
</dbReference>
<dbReference type="GO" id="GO:0015833">
    <property type="term" value="P:peptide transport"/>
    <property type="evidence" value="ECO:0007669"/>
    <property type="project" value="TreeGrafter"/>
</dbReference>
<dbReference type="GO" id="GO:1904680">
    <property type="term" value="F:peptide transmembrane transporter activity"/>
    <property type="evidence" value="ECO:0007669"/>
    <property type="project" value="TreeGrafter"/>
</dbReference>
<evidence type="ECO:0000256" key="3">
    <source>
        <dbReference type="ARBA" id="ARBA00022729"/>
    </source>
</evidence>
<evidence type="ECO:0000313" key="5">
    <source>
        <dbReference type="EMBL" id="EMB20621.1"/>
    </source>
</evidence>
<dbReference type="RefSeq" id="WP_002693103.1">
    <property type="nucleotide sequence ID" value="NZ_CM001797.1"/>
</dbReference>
<comment type="similarity">
    <text evidence="1">Belongs to the bacterial solute-binding protein 5 family.</text>
</comment>
<accession>A0A0F6MNX0</accession>
<sequence>MTYRKYFKSLLKTAFFLTFFLFFSCNEILPPSGYLDQPACDAYEAIIAEESKNLPDFSCPPVLVEDFSVPGLDKSLKWYTSFPKDYSSKALKKGGRFYGYLNDIPNTFRYLGPGADDSAVRMFNTQMPLLWVSLENFDFMPCSATHWAVDLENKTVYYKLYEKILWSDGEPCTADDWIFALKFLQSKKIFDPIKNYYYGNLSVKKINDFCISVQYLGEQTYTEYELIDRTNFKPIASHFYKGEVPDDWIAEYNRTVEPTTGPYILTEYDYNHGLKFSKIENWWAHTYPHFKGIANFDEIYYRIIVGRKSPAFNKFSLGLFDIIHLDNPSEWARGQDSSNVQEGFVNLWKGYYVPVNGPTGLFFNTAAKPLDNVRVRKGLYYALDMEGLIYTAFEGQRSRLHTLGTGQTWGDAVFNNAEIKKPPFDPKKAMEFFAEAGYTSLNSSGILVNKEGQELSFVILYKDEAERWIFGFLYSQALKAGVRLDFKYYSGGMTEKIASRDFQAWWGALPASQIPNNYTLFHSSYANKKLFENFFSYSNPEMDALLEKYNDGSLTYFEKAAVNRQIEKIVDEDALMIPSYYKNTIRVMAWKWICFPAWLNMKYQDNLYDPMFGYLWFDADIEAECKKAREENKMLSDNTYSLSDRYK</sequence>
<dbReference type="AlphaFoldDB" id="A0A0F6MNX0"/>
<name>A0A0F6MNX0_TREDN</name>
<feature type="domain" description="Solute-binding protein family 5" evidence="4">
    <location>
        <begin position="140"/>
        <end position="525"/>
    </location>
</feature>